<dbReference type="Proteomes" id="UP000319976">
    <property type="component" value="Chromosome"/>
</dbReference>
<proteinExistence type="predicted"/>
<organism evidence="1 2">
    <name type="scientific">Calycomorphotria hydatis</name>
    <dbReference type="NCBI Taxonomy" id="2528027"/>
    <lineage>
        <taxon>Bacteria</taxon>
        <taxon>Pseudomonadati</taxon>
        <taxon>Planctomycetota</taxon>
        <taxon>Planctomycetia</taxon>
        <taxon>Planctomycetales</taxon>
        <taxon>Planctomycetaceae</taxon>
        <taxon>Calycomorphotria</taxon>
    </lineage>
</organism>
<protein>
    <submittedName>
        <fullName evidence="1">Uncharacterized protein</fullName>
    </submittedName>
</protein>
<evidence type="ECO:0000313" key="1">
    <source>
        <dbReference type="EMBL" id="QDT66889.1"/>
    </source>
</evidence>
<dbReference type="KEGG" id="chya:V22_41610"/>
<evidence type="ECO:0000313" key="2">
    <source>
        <dbReference type="Proteomes" id="UP000319976"/>
    </source>
</evidence>
<sequence length="111" mass="12921">MGLRSLWQDIPPFTNDSRAGVSGMRRSLRVRPLENACAPAKHKKKWLDFWTRYREEKQTLAQYYGGELSADTQLELLNMNLSVNFRLPTGEQLAAVKWKEQERRANAAKRK</sequence>
<dbReference type="EMBL" id="CP036316">
    <property type="protein sequence ID" value="QDT66889.1"/>
    <property type="molecule type" value="Genomic_DNA"/>
</dbReference>
<keyword evidence="2" id="KW-1185">Reference proteome</keyword>
<name>A0A517TEV2_9PLAN</name>
<gene>
    <name evidence="1" type="ORF">V22_41610</name>
</gene>
<reference evidence="1 2" key="1">
    <citation type="submission" date="2019-02" db="EMBL/GenBank/DDBJ databases">
        <title>Deep-cultivation of Planctomycetes and their phenomic and genomic characterization uncovers novel biology.</title>
        <authorList>
            <person name="Wiegand S."/>
            <person name="Jogler M."/>
            <person name="Boedeker C."/>
            <person name="Pinto D."/>
            <person name="Vollmers J."/>
            <person name="Rivas-Marin E."/>
            <person name="Kohn T."/>
            <person name="Peeters S.H."/>
            <person name="Heuer A."/>
            <person name="Rast P."/>
            <person name="Oberbeckmann S."/>
            <person name="Bunk B."/>
            <person name="Jeske O."/>
            <person name="Meyerdierks A."/>
            <person name="Storesund J.E."/>
            <person name="Kallscheuer N."/>
            <person name="Luecker S."/>
            <person name="Lage O.M."/>
            <person name="Pohl T."/>
            <person name="Merkel B.J."/>
            <person name="Hornburger P."/>
            <person name="Mueller R.-W."/>
            <person name="Bruemmer F."/>
            <person name="Labrenz M."/>
            <person name="Spormann A.M."/>
            <person name="Op den Camp H."/>
            <person name="Overmann J."/>
            <person name="Amann R."/>
            <person name="Jetten M.S.M."/>
            <person name="Mascher T."/>
            <person name="Medema M.H."/>
            <person name="Devos D.P."/>
            <person name="Kaster A.-K."/>
            <person name="Ovreas L."/>
            <person name="Rohde M."/>
            <person name="Galperin M.Y."/>
            <person name="Jogler C."/>
        </authorList>
    </citation>
    <scope>NUCLEOTIDE SEQUENCE [LARGE SCALE GENOMIC DNA]</scope>
    <source>
        <strain evidence="1 2">V22</strain>
    </source>
</reference>
<accession>A0A517TEV2</accession>
<dbReference type="AlphaFoldDB" id="A0A517TEV2"/>